<gene>
    <name evidence="2" type="ORF">QQS21_004326</name>
</gene>
<accession>A0AAJ0CU05</accession>
<comment type="caution">
    <text evidence="2">The sequence shown here is derived from an EMBL/GenBank/DDBJ whole genome shotgun (WGS) entry which is preliminary data.</text>
</comment>
<dbReference type="EMBL" id="JASWJB010000063">
    <property type="protein sequence ID" value="KAK2603466.1"/>
    <property type="molecule type" value="Genomic_DNA"/>
</dbReference>
<protein>
    <submittedName>
        <fullName evidence="2">Uncharacterized protein</fullName>
    </submittedName>
</protein>
<name>A0AAJ0CU05_9HYPO</name>
<proteinExistence type="predicted"/>
<feature type="region of interest" description="Disordered" evidence="1">
    <location>
        <begin position="106"/>
        <end position="135"/>
    </location>
</feature>
<organism evidence="2 3">
    <name type="scientific">Conoideocrella luteorostrata</name>
    <dbReference type="NCBI Taxonomy" id="1105319"/>
    <lineage>
        <taxon>Eukaryota</taxon>
        <taxon>Fungi</taxon>
        <taxon>Dikarya</taxon>
        <taxon>Ascomycota</taxon>
        <taxon>Pezizomycotina</taxon>
        <taxon>Sordariomycetes</taxon>
        <taxon>Hypocreomycetidae</taxon>
        <taxon>Hypocreales</taxon>
        <taxon>Clavicipitaceae</taxon>
        <taxon>Conoideocrella</taxon>
    </lineage>
</organism>
<dbReference type="Proteomes" id="UP001251528">
    <property type="component" value="Unassembled WGS sequence"/>
</dbReference>
<dbReference type="AlphaFoldDB" id="A0AAJ0CU05"/>
<reference evidence="2" key="1">
    <citation type="submission" date="2023-06" db="EMBL/GenBank/DDBJ databases">
        <title>Conoideocrella luteorostrata (Hypocreales: Clavicipitaceae), a potential biocontrol fungus for elongate hemlock scale in United States Christmas tree production areas.</title>
        <authorList>
            <person name="Barrett H."/>
            <person name="Lovett B."/>
            <person name="Macias A.M."/>
            <person name="Stajich J.E."/>
            <person name="Kasson M.T."/>
        </authorList>
    </citation>
    <scope>NUCLEOTIDE SEQUENCE</scope>
    <source>
        <strain evidence="2">ARSEF 14590</strain>
    </source>
</reference>
<keyword evidence="3" id="KW-1185">Reference proteome</keyword>
<sequence>MINFRIVVVGSPDLLLAAPDPDHDDLLPSRSDTEWTDGEIGSNDAVLAHDLRSPSSLGGFARVCQAVHMLSRVLRHFHMRNTTTDIVSMIHEALNIHRALVELDASLDPSTDDDDGDDDDGDDDDDDDRPTIPPLEANHPALAICSLARLVLYNQYACNEPAAAIARGRVALELEVQKLSLAGIKDLASKTIPQMAREILWAHAQSPSKPGPCPILAHCLYHGATECAWFIREDGDPDMVSGLKDIVAALRFMQTEWQVCKQHLDLLTRGGAIL</sequence>
<evidence type="ECO:0000313" key="3">
    <source>
        <dbReference type="Proteomes" id="UP001251528"/>
    </source>
</evidence>
<feature type="compositionally biased region" description="Acidic residues" evidence="1">
    <location>
        <begin position="110"/>
        <end position="128"/>
    </location>
</feature>
<evidence type="ECO:0000256" key="1">
    <source>
        <dbReference type="SAM" id="MobiDB-lite"/>
    </source>
</evidence>
<evidence type="ECO:0000313" key="2">
    <source>
        <dbReference type="EMBL" id="KAK2603466.1"/>
    </source>
</evidence>